<protein>
    <recommendedName>
        <fullName evidence="2">Cyanovirin-N domain-containing protein</fullName>
    </recommendedName>
</protein>
<dbReference type="SUPFAM" id="SSF51322">
    <property type="entry name" value="Cyanovirin-N"/>
    <property type="match status" value="1"/>
</dbReference>
<reference evidence="3" key="1">
    <citation type="journal article" date="2020" name="Fungal Divers.">
        <title>Resolving the Mortierellaceae phylogeny through synthesis of multi-gene phylogenetics and phylogenomics.</title>
        <authorList>
            <person name="Vandepol N."/>
            <person name="Liber J."/>
            <person name="Desiro A."/>
            <person name="Na H."/>
            <person name="Kennedy M."/>
            <person name="Barry K."/>
            <person name="Grigoriev I.V."/>
            <person name="Miller A.N."/>
            <person name="O'Donnell K."/>
            <person name="Stajich J.E."/>
            <person name="Bonito G."/>
        </authorList>
    </citation>
    <scope>NUCLEOTIDE SEQUENCE</scope>
    <source>
        <strain evidence="3">CK1249</strain>
    </source>
</reference>
<gene>
    <name evidence="3" type="ORF">BGZ70_001793</name>
</gene>
<evidence type="ECO:0000313" key="3">
    <source>
        <dbReference type="EMBL" id="KAF9949425.1"/>
    </source>
</evidence>
<dbReference type="PANTHER" id="PTHR42076:SF1">
    <property type="entry name" value="CYANOVIRIN-N DOMAIN-CONTAINING PROTEIN"/>
    <property type="match status" value="1"/>
</dbReference>
<comment type="caution">
    <text evidence="3">The sequence shown here is derived from an EMBL/GenBank/DDBJ whole genome shotgun (WGS) entry which is preliminary data.</text>
</comment>
<feature type="signal peptide" evidence="1">
    <location>
        <begin position="1"/>
        <end position="20"/>
    </location>
</feature>
<dbReference type="Gene3D" id="2.30.60.10">
    <property type="entry name" value="Cyanovirin-N"/>
    <property type="match status" value="1"/>
</dbReference>
<sequence length="175" mass="18982">MHTFILIAIALLGSAISVSALPSCTGSSCRSDRSILKSCKDLTLTFSDSQDPPAVQDPSLKDPAPEAPKLKVPILNAICQNHNKKWISTTIDLDQILANILGQFVWGKDHFSRSASDIQLDSQKAVLSAKLKTNERDEKGIEKAVPAKVKLSKRIRNDNGQLKFVPAADAQPAHT</sequence>
<dbReference type="EMBL" id="JAAAHY010001410">
    <property type="protein sequence ID" value="KAF9949425.1"/>
    <property type="molecule type" value="Genomic_DNA"/>
</dbReference>
<name>A0A9P6IV80_MORAP</name>
<feature type="chain" id="PRO_5040469061" description="Cyanovirin-N domain-containing protein" evidence="1">
    <location>
        <begin position="21"/>
        <end position="175"/>
    </location>
</feature>
<feature type="domain" description="Cyanovirin-N" evidence="2">
    <location>
        <begin position="69"/>
        <end position="164"/>
    </location>
</feature>
<dbReference type="InterPro" id="IPR011058">
    <property type="entry name" value="Cyanovirin-N"/>
</dbReference>
<keyword evidence="4" id="KW-1185">Reference proteome</keyword>
<dbReference type="Proteomes" id="UP000738359">
    <property type="component" value="Unassembled WGS sequence"/>
</dbReference>
<dbReference type="SMART" id="SM01111">
    <property type="entry name" value="CVNH"/>
    <property type="match status" value="1"/>
</dbReference>
<proteinExistence type="predicted"/>
<evidence type="ECO:0000313" key="4">
    <source>
        <dbReference type="Proteomes" id="UP000738359"/>
    </source>
</evidence>
<organism evidence="3 4">
    <name type="scientific">Mortierella alpina</name>
    <name type="common">Oleaginous fungus</name>
    <name type="synonym">Mortierella renispora</name>
    <dbReference type="NCBI Taxonomy" id="64518"/>
    <lineage>
        <taxon>Eukaryota</taxon>
        <taxon>Fungi</taxon>
        <taxon>Fungi incertae sedis</taxon>
        <taxon>Mucoromycota</taxon>
        <taxon>Mortierellomycotina</taxon>
        <taxon>Mortierellomycetes</taxon>
        <taxon>Mortierellales</taxon>
        <taxon>Mortierellaceae</taxon>
        <taxon>Mortierella</taxon>
    </lineage>
</organism>
<keyword evidence="1" id="KW-0732">Signal</keyword>
<dbReference type="OrthoDB" id="2441380at2759"/>
<evidence type="ECO:0000259" key="2">
    <source>
        <dbReference type="SMART" id="SM01111"/>
    </source>
</evidence>
<dbReference type="AlphaFoldDB" id="A0A9P6IV80"/>
<dbReference type="Pfam" id="PF08881">
    <property type="entry name" value="CVNH"/>
    <property type="match status" value="1"/>
</dbReference>
<evidence type="ECO:0000256" key="1">
    <source>
        <dbReference type="SAM" id="SignalP"/>
    </source>
</evidence>
<dbReference type="InterPro" id="IPR036673">
    <property type="entry name" value="Cyanovirin-N_sf"/>
</dbReference>
<dbReference type="PANTHER" id="PTHR42076">
    <property type="entry name" value="CYANOVIRIN-N HOMOLOG"/>
    <property type="match status" value="1"/>
</dbReference>
<accession>A0A9P6IV80</accession>